<accession>A0A6J5L5N0</accession>
<reference evidence="1" key="1">
    <citation type="submission" date="2020-04" db="EMBL/GenBank/DDBJ databases">
        <authorList>
            <person name="Chiriac C."/>
            <person name="Salcher M."/>
            <person name="Ghai R."/>
            <person name="Kavagutti S V."/>
        </authorList>
    </citation>
    <scope>NUCLEOTIDE SEQUENCE</scope>
</reference>
<name>A0A6J5L5N0_9CAUD</name>
<proteinExistence type="predicted"/>
<dbReference type="Gene3D" id="2.160.10.10">
    <property type="entry name" value="Hexapeptide repeat proteins"/>
    <property type="match status" value="1"/>
</dbReference>
<dbReference type="PANTHER" id="PTHR43300:SF7">
    <property type="entry name" value="UDP-N-ACETYLBACILLOSAMINE N-ACETYLTRANSFERASE"/>
    <property type="match status" value="1"/>
</dbReference>
<keyword evidence="1" id="KW-0808">Transferase</keyword>
<dbReference type="EMBL" id="LR796233">
    <property type="protein sequence ID" value="CAB4128862.1"/>
    <property type="molecule type" value="Genomic_DNA"/>
</dbReference>
<sequence length="192" mass="20816">MAKITLIGREAAVLTNDIKNMMEAQLGVEVNKLHPDKFLAGEYEADDEFLITYQTEMLRRQQIVEKLNADNLKRATFIHSSSIIDPTAVVHPGTFIGPFCIVAYESVVGPDCLIAPYTLVAHRATLDVGCITNPGATIAGAVHIGKYCLMGIRCVTVDQIDICDNVVVGPNAFVSKTITVPGRYLGSPARRA</sequence>
<dbReference type="SUPFAM" id="SSF51161">
    <property type="entry name" value="Trimeric LpxA-like enzymes"/>
    <property type="match status" value="1"/>
</dbReference>
<gene>
    <name evidence="1" type="ORF">UFOVP112_91</name>
</gene>
<dbReference type="InterPro" id="IPR011004">
    <property type="entry name" value="Trimer_LpxA-like_sf"/>
</dbReference>
<organism evidence="1">
    <name type="scientific">uncultured Caudovirales phage</name>
    <dbReference type="NCBI Taxonomy" id="2100421"/>
    <lineage>
        <taxon>Viruses</taxon>
        <taxon>Duplodnaviria</taxon>
        <taxon>Heunggongvirae</taxon>
        <taxon>Uroviricota</taxon>
        <taxon>Caudoviricetes</taxon>
        <taxon>Peduoviridae</taxon>
        <taxon>Maltschvirus</taxon>
        <taxon>Maltschvirus maltsch</taxon>
    </lineage>
</organism>
<dbReference type="InterPro" id="IPR050179">
    <property type="entry name" value="Trans_hexapeptide_repeat"/>
</dbReference>
<evidence type="ECO:0000313" key="1">
    <source>
        <dbReference type="EMBL" id="CAB4128862.1"/>
    </source>
</evidence>
<keyword evidence="1" id="KW-0012">Acyltransferase</keyword>
<dbReference type="GO" id="GO:0016746">
    <property type="term" value="F:acyltransferase activity"/>
    <property type="evidence" value="ECO:0007669"/>
    <property type="project" value="UniProtKB-KW"/>
</dbReference>
<dbReference type="PANTHER" id="PTHR43300">
    <property type="entry name" value="ACETYLTRANSFERASE"/>
    <property type="match status" value="1"/>
</dbReference>
<protein>
    <submittedName>
        <fullName evidence="1">NeuD_NnaD, sugar O-acyltransferase, sialic acid O-acetyltransferase NeuD family</fullName>
    </submittedName>
</protein>